<accession>A0ABU3R519</accession>
<evidence type="ECO:0000256" key="3">
    <source>
        <dbReference type="ARBA" id="ARBA00022989"/>
    </source>
</evidence>
<keyword evidence="7" id="KW-0997">Cell inner membrane</keyword>
<evidence type="ECO:0000256" key="4">
    <source>
        <dbReference type="ARBA" id="ARBA00023136"/>
    </source>
</evidence>
<comment type="catalytic activity">
    <reaction evidence="7">
        <text>a peptidoglycan chain = a peptidoglycan chain with N-acetyl-1,6-anhydromuramyl-[peptide] at the reducing end + a peptidoglycan chain with N-acetylglucosamine at the non-reducing end.</text>
        <dbReference type="EC" id="4.2.2.29"/>
    </reaction>
</comment>
<evidence type="ECO:0000256" key="6">
    <source>
        <dbReference type="ARBA" id="ARBA00023316"/>
    </source>
</evidence>
<dbReference type="InterPro" id="IPR003770">
    <property type="entry name" value="MLTG-like"/>
</dbReference>
<dbReference type="PANTHER" id="PTHR30518">
    <property type="entry name" value="ENDOLYTIC MUREIN TRANSGLYCOSYLASE"/>
    <property type="match status" value="1"/>
</dbReference>
<comment type="similarity">
    <text evidence="7">Belongs to the transglycosylase MltG family.</text>
</comment>
<evidence type="ECO:0000256" key="5">
    <source>
        <dbReference type="ARBA" id="ARBA00023239"/>
    </source>
</evidence>
<keyword evidence="4 7" id="KW-0472">Membrane</keyword>
<dbReference type="NCBIfam" id="TIGR00247">
    <property type="entry name" value="endolytic transglycosylase MltG"/>
    <property type="match status" value="1"/>
</dbReference>
<dbReference type="CDD" id="cd08010">
    <property type="entry name" value="MltG_like"/>
    <property type="match status" value="1"/>
</dbReference>
<evidence type="ECO:0000256" key="7">
    <source>
        <dbReference type="HAMAP-Rule" id="MF_02065"/>
    </source>
</evidence>
<protein>
    <recommendedName>
        <fullName evidence="7">Endolytic murein transglycosylase</fullName>
        <ecNumber evidence="7">4.2.2.29</ecNumber>
    </recommendedName>
    <alternativeName>
        <fullName evidence="7">Peptidoglycan lytic transglycosylase</fullName>
    </alternativeName>
    <alternativeName>
        <fullName evidence="7">Peptidoglycan polymerization terminase</fullName>
    </alternativeName>
</protein>
<evidence type="ECO:0000256" key="2">
    <source>
        <dbReference type="ARBA" id="ARBA00022692"/>
    </source>
</evidence>
<reference evidence="8 9" key="1">
    <citation type="submission" date="2023-10" db="EMBL/GenBank/DDBJ databases">
        <title>Psychrosphaera aquimaarina strain SW33 isolated from seawater.</title>
        <authorList>
            <person name="Bayburt H."/>
            <person name="Kim J.M."/>
            <person name="Choi B.J."/>
            <person name="Jeon C.O."/>
        </authorList>
    </citation>
    <scope>NUCLEOTIDE SEQUENCE [LARGE SCALE GENOMIC DNA]</scope>
    <source>
        <strain evidence="8 9">KCTC 52743</strain>
    </source>
</reference>
<dbReference type="RefSeq" id="WP_315948451.1">
    <property type="nucleotide sequence ID" value="NZ_JAWCUA010000010.1"/>
</dbReference>
<evidence type="ECO:0000313" key="9">
    <source>
        <dbReference type="Proteomes" id="UP001257914"/>
    </source>
</evidence>
<proteinExistence type="inferred from homology"/>
<dbReference type="Pfam" id="PF02618">
    <property type="entry name" value="YceG"/>
    <property type="match status" value="1"/>
</dbReference>
<organism evidence="8 9">
    <name type="scientific">Psychrosphaera aquimarina</name>
    <dbReference type="NCBI Taxonomy" id="2044854"/>
    <lineage>
        <taxon>Bacteria</taxon>
        <taxon>Pseudomonadati</taxon>
        <taxon>Pseudomonadota</taxon>
        <taxon>Gammaproteobacteria</taxon>
        <taxon>Alteromonadales</taxon>
        <taxon>Pseudoalteromonadaceae</taxon>
        <taxon>Psychrosphaera</taxon>
    </lineage>
</organism>
<keyword evidence="5 7" id="KW-0456">Lyase</keyword>
<dbReference type="PANTHER" id="PTHR30518:SF2">
    <property type="entry name" value="ENDOLYTIC MUREIN TRANSGLYCOSYLASE"/>
    <property type="match status" value="1"/>
</dbReference>
<keyword evidence="9" id="KW-1185">Reference proteome</keyword>
<dbReference type="Proteomes" id="UP001257914">
    <property type="component" value="Unassembled WGS sequence"/>
</dbReference>
<dbReference type="Gene3D" id="3.30.160.60">
    <property type="entry name" value="Classic Zinc Finger"/>
    <property type="match status" value="2"/>
</dbReference>
<keyword evidence="6 7" id="KW-0961">Cell wall biogenesis/degradation</keyword>
<comment type="subcellular location">
    <subcellularLocation>
        <location evidence="7">Cell inner membrane</location>
        <topology evidence="7">Single-pass membrane protein</topology>
    </subcellularLocation>
</comment>
<feature type="site" description="Important for catalytic activity" evidence="7">
    <location>
        <position position="227"/>
    </location>
</feature>
<sequence length="344" mass="38728">MPSLFSLHTFKFTNKTILSVIILFIVCMTVILFGVLRVSYTQPINLDSPKLIQLKKGDSLYTVCNRLIEHDYINDCLGVKVFSKINPVVGKVKTGVYALTPGLALNQFVANLNEGKEQQFSFTLLEGDNIYQVLDKLKHATFLVNDIKTMPLPQLSQKLLLTSDTPEGWLYPDTYYYSAYTDASALLLRAVNKQQEILAKLWQQKQAGLPISTPYEALILASIVEKESAVAAEREIIASVFHNRLNKKMRLQTDPTVIYGVWDEYKGDITRKHLKQTTPYNTYRINGLPPTPIANPSKASIEAVLHPASTEYYYFVASGNGGHVFNKTLADHNKSVQDYLNKSK</sequence>
<dbReference type="EMBL" id="JAWCUA010000010">
    <property type="protein sequence ID" value="MDU0114774.1"/>
    <property type="molecule type" value="Genomic_DNA"/>
</dbReference>
<feature type="transmembrane region" description="Helical" evidence="7">
    <location>
        <begin position="16"/>
        <end position="36"/>
    </location>
</feature>
<evidence type="ECO:0000256" key="1">
    <source>
        <dbReference type="ARBA" id="ARBA00022475"/>
    </source>
</evidence>
<evidence type="ECO:0000313" key="8">
    <source>
        <dbReference type="EMBL" id="MDU0114774.1"/>
    </source>
</evidence>
<gene>
    <name evidence="7 8" type="primary">mltG</name>
    <name evidence="8" type="ORF">RT723_17610</name>
</gene>
<comment type="function">
    <text evidence="7">Functions as a peptidoglycan terminase that cleaves nascent peptidoglycan strands endolytically to terminate their elongation.</text>
</comment>
<dbReference type="EC" id="4.2.2.29" evidence="7"/>
<keyword evidence="1 7" id="KW-1003">Cell membrane</keyword>
<keyword evidence="3 7" id="KW-1133">Transmembrane helix</keyword>
<name>A0ABU3R519_9GAMM</name>
<keyword evidence="2 7" id="KW-0812">Transmembrane</keyword>
<dbReference type="HAMAP" id="MF_02065">
    <property type="entry name" value="MltG"/>
    <property type="match status" value="1"/>
</dbReference>
<comment type="caution">
    <text evidence="8">The sequence shown here is derived from an EMBL/GenBank/DDBJ whole genome shotgun (WGS) entry which is preliminary data.</text>
</comment>